<dbReference type="EMBL" id="BARW01003761">
    <property type="protein sequence ID" value="GAI70676.1"/>
    <property type="molecule type" value="Genomic_DNA"/>
</dbReference>
<dbReference type="InterPro" id="IPR015424">
    <property type="entry name" value="PyrdxlP-dep_Trfase"/>
</dbReference>
<evidence type="ECO:0000256" key="1">
    <source>
        <dbReference type="ARBA" id="ARBA00001933"/>
    </source>
</evidence>
<dbReference type="InterPro" id="IPR004838">
    <property type="entry name" value="NHTrfase_class1_PyrdxlP-BS"/>
</dbReference>
<dbReference type="GO" id="GO:0016212">
    <property type="term" value="F:kynurenine-oxoglutarate transaminase activity"/>
    <property type="evidence" value="ECO:0007669"/>
    <property type="project" value="TreeGrafter"/>
</dbReference>
<dbReference type="AlphaFoldDB" id="X1RUQ0"/>
<comment type="cofactor">
    <cofactor evidence="1">
        <name>pyridoxal 5'-phosphate</name>
        <dbReference type="ChEBI" id="CHEBI:597326"/>
    </cofactor>
</comment>
<feature type="non-terminal residue" evidence="6">
    <location>
        <position position="281"/>
    </location>
</feature>
<comment type="caution">
    <text evidence="6">The sequence shown here is derived from an EMBL/GenBank/DDBJ whole genome shotgun (WGS) entry which is preliminary data.</text>
</comment>
<sequence length="281" mass="31769">MDGRYASNYGDEIIIFEPFYENYGPDSILSGATPRYVKLNPPDWTIDFDELSRAFNNRTKAIIINTPNNPTGKAYSEEELGFIAGLCIKWDTYAITDEIYEHILYDGAEHISIASLSGMKERTITINSLSKTYSVTGWRVGWAIANAEITSGIRKVHDFLTVGAPTPFQHAGTEALAFTQDYYDKLQKSYLRKRDFLFKSLIEAGFKPFKPRGSYYIMADVSELISALKAGDDFDFSRKLLEKTHVATVPGVSFYSNQKVFTKQVRFAFCKKQETLEQVGA</sequence>
<dbReference type="SUPFAM" id="SSF53383">
    <property type="entry name" value="PLP-dependent transferases"/>
    <property type="match status" value="1"/>
</dbReference>
<dbReference type="CDD" id="cd00609">
    <property type="entry name" value="AAT_like"/>
    <property type="match status" value="1"/>
</dbReference>
<organism evidence="6">
    <name type="scientific">marine sediment metagenome</name>
    <dbReference type="NCBI Taxonomy" id="412755"/>
    <lineage>
        <taxon>unclassified sequences</taxon>
        <taxon>metagenomes</taxon>
        <taxon>ecological metagenomes</taxon>
    </lineage>
</organism>
<dbReference type="Pfam" id="PF00155">
    <property type="entry name" value="Aminotran_1_2"/>
    <property type="match status" value="1"/>
</dbReference>
<accession>X1RUQ0</accession>
<reference evidence="6" key="1">
    <citation type="journal article" date="2014" name="Front. Microbiol.">
        <title>High frequency of phylogenetically diverse reductive dehalogenase-homologous genes in deep subseafloor sedimentary metagenomes.</title>
        <authorList>
            <person name="Kawai M."/>
            <person name="Futagami T."/>
            <person name="Toyoda A."/>
            <person name="Takaki Y."/>
            <person name="Nishi S."/>
            <person name="Hori S."/>
            <person name="Arai W."/>
            <person name="Tsubouchi T."/>
            <person name="Morono Y."/>
            <person name="Uchiyama I."/>
            <person name="Ito T."/>
            <person name="Fujiyama A."/>
            <person name="Inagaki F."/>
            <person name="Takami H."/>
        </authorList>
    </citation>
    <scope>NUCLEOTIDE SEQUENCE</scope>
    <source>
        <strain evidence="6">Expedition CK06-06</strain>
    </source>
</reference>
<dbReference type="GO" id="GO:0005737">
    <property type="term" value="C:cytoplasm"/>
    <property type="evidence" value="ECO:0007669"/>
    <property type="project" value="TreeGrafter"/>
</dbReference>
<dbReference type="InterPro" id="IPR004839">
    <property type="entry name" value="Aminotransferase_I/II_large"/>
</dbReference>
<dbReference type="PANTHER" id="PTHR43807">
    <property type="entry name" value="FI04487P"/>
    <property type="match status" value="1"/>
</dbReference>
<dbReference type="Gene3D" id="3.40.640.10">
    <property type="entry name" value="Type I PLP-dependent aspartate aminotransferase-like (Major domain)"/>
    <property type="match status" value="1"/>
</dbReference>
<evidence type="ECO:0000256" key="2">
    <source>
        <dbReference type="ARBA" id="ARBA00022576"/>
    </source>
</evidence>
<dbReference type="Gene3D" id="3.90.1150.10">
    <property type="entry name" value="Aspartate Aminotransferase, domain 1"/>
    <property type="match status" value="1"/>
</dbReference>
<keyword evidence="3" id="KW-0808">Transferase</keyword>
<evidence type="ECO:0000256" key="3">
    <source>
        <dbReference type="ARBA" id="ARBA00022679"/>
    </source>
</evidence>
<dbReference type="PROSITE" id="PS00105">
    <property type="entry name" value="AA_TRANSFER_CLASS_1"/>
    <property type="match status" value="1"/>
</dbReference>
<dbReference type="InterPro" id="IPR015421">
    <property type="entry name" value="PyrdxlP-dep_Trfase_major"/>
</dbReference>
<feature type="domain" description="Aminotransferase class I/classII large" evidence="5">
    <location>
        <begin position="7"/>
        <end position="278"/>
    </location>
</feature>
<name>X1RUQ0_9ZZZZ</name>
<dbReference type="GO" id="GO:0030170">
    <property type="term" value="F:pyridoxal phosphate binding"/>
    <property type="evidence" value="ECO:0007669"/>
    <property type="project" value="InterPro"/>
</dbReference>
<evidence type="ECO:0000256" key="4">
    <source>
        <dbReference type="ARBA" id="ARBA00022898"/>
    </source>
</evidence>
<keyword evidence="4" id="KW-0663">Pyridoxal phosphate</keyword>
<dbReference type="InterPro" id="IPR015422">
    <property type="entry name" value="PyrdxlP-dep_Trfase_small"/>
</dbReference>
<dbReference type="InterPro" id="IPR051326">
    <property type="entry name" value="Kynurenine-oxoglutarate_AT"/>
</dbReference>
<protein>
    <recommendedName>
        <fullName evidence="5">Aminotransferase class I/classII large domain-containing protein</fullName>
    </recommendedName>
</protein>
<keyword evidence="2" id="KW-0032">Aminotransferase</keyword>
<proteinExistence type="predicted"/>
<evidence type="ECO:0000313" key="6">
    <source>
        <dbReference type="EMBL" id="GAI70676.1"/>
    </source>
</evidence>
<evidence type="ECO:0000259" key="5">
    <source>
        <dbReference type="Pfam" id="PF00155"/>
    </source>
</evidence>
<dbReference type="PANTHER" id="PTHR43807:SF20">
    <property type="entry name" value="FI04487P"/>
    <property type="match status" value="1"/>
</dbReference>
<gene>
    <name evidence="6" type="ORF">S12H4_09329</name>
</gene>